<feature type="transmembrane region" description="Helical" evidence="2">
    <location>
        <begin position="1247"/>
        <end position="1265"/>
    </location>
</feature>
<feature type="transmembrane region" description="Helical" evidence="2">
    <location>
        <begin position="523"/>
        <end position="546"/>
    </location>
</feature>
<feature type="transmembrane region" description="Helical" evidence="2">
    <location>
        <begin position="1013"/>
        <end position="1031"/>
    </location>
</feature>
<keyword evidence="2" id="KW-0812">Transmembrane</keyword>
<keyword evidence="4" id="KW-1185">Reference proteome</keyword>
<keyword evidence="2" id="KW-0472">Membrane</keyword>
<feature type="transmembrane region" description="Helical" evidence="2">
    <location>
        <begin position="1390"/>
        <end position="1410"/>
    </location>
</feature>
<feature type="transmembrane region" description="Helical" evidence="2">
    <location>
        <begin position="454"/>
        <end position="480"/>
    </location>
</feature>
<feature type="transmembrane region" description="Helical" evidence="2">
    <location>
        <begin position="783"/>
        <end position="800"/>
    </location>
</feature>
<feature type="transmembrane region" description="Helical" evidence="2">
    <location>
        <begin position="913"/>
        <end position="938"/>
    </location>
</feature>
<feature type="transmembrane region" description="Helical" evidence="2">
    <location>
        <begin position="1518"/>
        <end position="1538"/>
    </location>
</feature>
<feature type="transmembrane region" description="Helical" evidence="2">
    <location>
        <begin position="1145"/>
        <end position="1172"/>
    </location>
</feature>
<feature type="transmembrane region" description="Helical" evidence="2">
    <location>
        <begin position="1493"/>
        <end position="1512"/>
    </location>
</feature>
<feature type="transmembrane region" description="Helical" evidence="2">
    <location>
        <begin position="1068"/>
        <end position="1086"/>
    </location>
</feature>
<feature type="transmembrane region" description="Helical" evidence="2">
    <location>
        <begin position="233"/>
        <end position="254"/>
    </location>
</feature>
<feature type="transmembrane region" description="Helical" evidence="2">
    <location>
        <begin position="812"/>
        <end position="829"/>
    </location>
</feature>
<feature type="transmembrane region" description="Helical" evidence="2">
    <location>
        <begin position="260"/>
        <end position="279"/>
    </location>
</feature>
<feature type="transmembrane region" description="Helical" evidence="2">
    <location>
        <begin position="492"/>
        <end position="511"/>
    </location>
</feature>
<feature type="transmembrane region" description="Helical" evidence="2">
    <location>
        <begin position="1296"/>
        <end position="1314"/>
    </location>
</feature>
<feature type="transmembrane region" description="Helical" evidence="2">
    <location>
        <begin position="1184"/>
        <end position="1202"/>
    </location>
</feature>
<feature type="transmembrane region" description="Helical" evidence="2">
    <location>
        <begin position="883"/>
        <end position="901"/>
    </location>
</feature>
<feature type="transmembrane region" description="Helical" evidence="2">
    <location>
        <begin position="689"/>
        <end position="711"/>
    </location>
</feature>
<feature type="transmembrane region" description="Helical" evidence="2">
    <location>
        <begin position="639"/>
        <end position="655"/>
    </location>
</feature>
<gene>
    <name evidence="3" type="ORF">QQX02_02765</name>
</gene>
<feature type="transmembrane region" description="Helical" evidence="2">
    <location>
        <begin position="980"/>
        <end position="1001"/>
    </location>
</feature>
<feature type="transmembrane region" description="Helical" evidence="2">
    <location>
        <begin position="1321"/>
        <end position="1339"/>
    </location>
</feature>
<feature type="transmembrane region" description="Helical" evidence="2">
    <location>
        <begin position="206"/>
        <end position="226"/>
    </location>
</feature>
<evidence type="ECO:0000256" key="1">
    <source>
        <dbReference type="SAM" id="MobiDB-lite"/>
    </source>
</evidence>
<feature type="transmembrane region" description="Helical" evidence="2">
    <location>
        <begin position="1359"/>
        <end position="1383"/>
    </location>
</feature>
<feature type="transmembrane region" description="Helical" evidence="2">
    <location>
        <begin position="860"/>
        <end position="877"/>
    </location>
</feature>
<feature type="transmembrane region" description="Helical" evidence="2">
    <location>
        <begin position="1214"/>
        <end position="1241"/>
    </location>
</feature>
<feature type="compositionally biased region" description="Pro residues" evidence="1">
    <location>
        <begin position="80"/>
        <end position="91"/>
    </location>
</feature>
<dbReference type="EMBL" id="JAUHQA010000001">
    <property type="protein sequence ID" value="MDN4479845.1"/>
    <property type="molecule type" value="Genomic_DNA"/>
</dbReference>
<feature type="transmembrane region" description="Helical" evidence="2">
    <location>
        <begin position="376"/>
        <end position="395"/>
    </location>
</feature>
<dbReference type="RefSeq" id="WP_301141071.1">
    <property type="nucleotide sequence ID" value="NZ_JAUHQA010000001.1"/>
</dbReference>
<feature type="transmembrane region" description="Helical" evidence="2">
    <location>
        <begin position="429"/>
        <end position="447"/>
    </location>
</feature>
<sequence length="1545" mass="155813">MGREGHESVRCPLCGTPVDRTRQEWCPQCAVPLRSATFDDLLAADEALRQCQRSYDALASTWTQWGERREALADQLVAQRPPPAPRPPVVSPIPTSAFTAPTAAPEPTAASAEPAPAAAREYAPGFVHRETDPTVRTGPAPASVAQATPPSELPRTQQPQAAPHRRASRAAAVLTAPVLLGIAGASLMIAAAIVFVAIAWTTFTPLARGLAVLGVSVAVAALAVWLRRMHLPITSGAVGIVSMGFAGAAGISFLRGTAASGAFDLPLSLLLASGAGVVLSRWQLRWVGSAAALALVAAGVGLTIAASAQAADAGAGSIVSSMWAWALTGTAVAVALALTPQWWAWSVARSIIRWSAIGWACALGASVPLWTWASDATTADAVAGLVPLVALVALARWWPRAAVVATAVVASLVAPALAFTWGAAPWQQVAVLSVVCAVAVIAGLRLGTVARVALFVGLVPGYAVVALATVGYALTVVLARTVQGDGFAPIDLWAGAAALVAGLSLAMLRLWRLETSGVLAGSVRAASIVGAVLVATGAGVIAAGVAELTPDRSIHAAVSVALSIAGAALIVARRLWEVPAARAISSWAGIVLLVVAAGHGVWGLQMVELPVALSLAAALVPVAVLAAHGRRQPWQGTGLATLFVTAVIAALGVALGASVTGALAIAVTAAAGAAWLVRRLPALQQRPALAGLVPAVAWGAISGVWSGLATLEWVDSPSATPDGWVAASALAAALALAAVRAGPERANAARAEPFGTVLTVVAAPGALAALADQTRLDEPWSTVGVVVASGVGVAAALPLWRDRLARRLTRVSAVALVTLGGIAALGRLADDSEPLVPGLVLSLGAVALLAVAARWWPRAAVAPAVALATAVGPTLALREDQGITAAAALLAWGAALVLTAFTRAPDRWRLPAVVGASPALVTALVGTAVVGAVAAASSLAGGRTDLDLSAPWWALALTAGLIVGADRARRCLRGSVETRVAAVVGAVATVAAVVVATSVVVDALELGEGTRLALTPVVATVLGAAAVAWSLREGDALVAATARRGSIAWAVLSTFALEIQIGVERAPWVSGLLVVIGVAAALSMGWRRWPLEVIPPAVALVTLAPFAAGPALGASAFAMACVAGVLVAATAWAGRRLKATVRTALWVGASPAGVAVGIAAIAAVVLSGAAVVEHLTGETFDAALSWWHVGAFATACVTALAWRELAWFRGWMPLALVVVGTAALPPLWAATVLGAAGPALLWWGRRLGAGAAVAVTASGIGLLWAVGSDVALAGTAAGATIVAVAIARGWRTAARTWGAAVSPFTAAVAGASGARALGMETIDAPVAMGLAMAVLLLLVEGRASRLRDTVTVTAVAITVAIPLVADSVEMAGVALLLAAVGWWRLRSVGVGWATWMCAAAASLGTALILLGADVQVIEAYTAVPAASLLLIGAQWLRERPQLRSLTALAPGLAIALIPSYAALALQPDALARTVGLVVATIVMALVGVRLRWFAPILGTAVTAVVVSVLQIVVGANLLVRLVAFAVVGTLLLAISSWFERIKELR</sequence>
<evidence type="ECO:0000313" key="4">
    <source>
        <dbReference type="Proteomes" id="UP001172708"/>
    </source>
</evidence>
<feature type="transmembrane region" description="Helical" evidence="2">
    <location>
        <begin position="322"/>
        <end position="339"/>
    </location>
</feature>
<dbReference type="Proteomes" id="UP001172708">
    <property type="component" value="Unassembled WGS sequence"/>
</dbReference>
<reference evidence="3" key="1">
    <citation type="submission" date="2023-06" db="EMBL/GenBank/DDBJ databases">
        <title>Egi l300058.</title>
        <authorList>
            <person name="Gao L."/>
            <person name="Fang B.-Z."/>
            <person name="Li W.-J."/>
        </authorList>
    </citation>
    <scope>NUCLEOTIDE SEQUENCE</scope>
    <source>
        <strain evidence="3">EGI L300058</strain>
    </source>
</reference>
<feature type="transmembrane region" description="Helical" evidence="2">
    <location>
        <begin position="609"/>
        <end position="627"/>
    </location>
</feature>
<feature type="transmembrane region" description="Helical" evidence="2">
    <location>
        <begin position="835"/>
        <end position="853"/>
    </location>
</feature>
<feature type="transmembrane region" description="Helical" evidence="2">
    <location>
        <begin position="754"/>
        <end position="771"/>
    </location>
</feature>
<feature type="transmembrane region" description="Helical" evidence="2">
    <location>
        <begin position="1469"/>
        <end position="1486"/>
    </location>
</feature>
<feature type="transmembrane region" description="Helical" evidence="2">
    <location>
        <begin position="402"/>
        <end position="423"/>
    </location>
</feature>
<feature type="transmembrane region" description="Helical" evidence="2">
    <location>
        <begin position="584"/>
        <end position="603"/>
    </location>
</feature>
<feature type="transmembrane region" description="Helical" evidence="2">
    <location>
        <begin position="1416"/>
        <end position="1433"/>
    </location>
</feature>
<name>A0ABT8GEI9_9MICO</name>
<accession>A0ABT8GEI9</accession>
<organism evidence="3 4">
    <name type="scientific">Demequina muriae</name>
    <dbReference type="NCBI Taxonomy" id="3051664"/>
    <lineage>
        <taxon>Bacteria</taxon>
        <taxon>Bacillati</taxon>
        <taxon>Actinomycetota</taxon>
        <taxon>Actinomycetes</taxon>
        <taxon>Micrococcales</taxon>
        <taxon>Demequinaceae</taxon>
        <taxon>Demequina</taxon>
    </lineage>
</organism>
<protein>
    <submittedName>
        <fullName evidence="3">Uncharacterized protein</fullName>
    </submittedName>
</protein>
<proteinExistence type="predicted"/>
<feature type="transmembrane region" description="Helical" evidence="2">
    <location>
        <begin position="723"/>
        <end position="742"/>
    </location>
</feature>
<feature type="transmembrane region" description="Helical" evidence="2">
    <location>
        <begin position="286"/>
        <end position="310"/>
    </location>
</feature>
<keyword evidence="2" id="KW-1133">Transmembrane helix</keyword>
<feature type="compositionally biased region" description="Low complexity" evidence="1">
    <location>
        <begin position="92"/>
        <end position="124"/>
    </location>
</feature>
<feature type="transmembrane region" description="Helical" evidence="2">
    <location>
        <begin position="173"/>
        <end position="200"/>
    </location>
</feature>
<feature type="region of interest" description="Disordered" evidence="1">
    <location>
        <begin position="79"/>
        <end position="166"/>
    </location>
</feature>
<feature type="transmembrane region" description="Helical" evidence="2">
    <location>
        <begin position="950"/>
        <end position="968"/>
    </location>
</feature>
<feature type="transmembrane region" description="Helical" evidence="2">
    <location>
        <begin position="1270"/>
        <end position="1290"/>
    </location>
</feature>
<evidence type="ECO:0000256" key="2">
    <source>
        <dbReference type="SAM" id="Phobius"/>
    </source>
</evidence>
<feature type="transmembrane region" description="Helical" evidence="2">
    <location>
        <begin position="1445"/>
        <end position="1463"/>
    </location>
</feature>
<comment type="caution">
    <text evidence="3">The sequence shown here is derived from an EMBL/GenBank/DDBJ whole genome shotgun (WGS) entry which is preliminary data.</text>
</comment>
<feature type="transmembrane region" description="Helical" evidence="2">
    <location>
        <begin position="552"/>
        <end position="572"/>
    </location>
</feature>
<feature type="transmembrane region" description="Helical" evidence="2">
    <location>
        <begin position="661"/>
        <end position="677"/>
    </location>
</feature>
<evidence type="ECO:0000313" key="3">
    <source>
        <dbReference type="EMBL" id="MDN4479845.1"/>
    </source>
</evidence>
<feature type="transmembrane region" description="Helical" evidence="2">
    <location>
        <begin position="1114"/>
        <end position="1133"/>
    </location>
</feature>
<feature type="transmembrane region" description="Helical" evidence="2">
    <location>
        <begin position="351"/>
        <end position="370"/>
    </location>
</feature>